<accession>A0A2V3IHJ9</accession>
<feature type="region of interest" description="Disordered" evidence="1">
    <location>
        <begin position="1"/>
        <end position="139"/>
    </location>
</feature>
<feature type="compositionally biased region" description="Basic and acidic residues" evidence="1">
    <location>
        <begin position="1"/>
        <end position="12"/>
    </location>
</feature>
<reference evidence="2 3" key="1">
    <citation type="journal article" date="2018" name="Mol. Biol. Evol.">
        <title>Analysis of the draft genome of the red seaweed Gracilariopsis chorda provides insights into genome size evolution in Rhodophyta.</title>
        <authorList>
            <person name="Lee J."/>
            <person name="Yang E.C."/>
            <person name="Graf L."/>
            <person name="Yang J.H."/>
            <person name="Qiu H."/>
            <person name="Zel Zion U."/>
            <person name="Chan C.X."/>
            <person name="Stephens T.G."/>
            <person name="Weber A.P.M."/>
            <person name="Boo G.H."/>
            <person name="Boo S.M."/>
            <person name="Kim K.M."/>
            <person name="Shin Y."/>
            <person name="Jung M."/>
            <person name="Lee S.J."/>
            <person name="Yim H.S."/>
            <person name="Lee J.H."/>
            <person name="Bhattacharya D."/>
            <person name="Yoon H.S."/>
        </authorList>
    </citation>
    <scope>NUCLEOTIDE SEQUENCE [LARGE SCALE GENOMIC DNA]</scope>
    <source>
        <strain evidence="2 3">SKKU-2015</strain>
        <tissue evidence="2">Whole body</tissue>
    </source>
</reference>
<dbReference type="AlphaFoldDB" id="A0A2V3IHJ9"/>
<evidence type="ECO:0000256" key="1">
    <source>
        <dbReference type="SAM" id="MobiDB-lite"/>
    </source>
</evidence>
<protein>
    <submittedName>
        <fullName evidence="2">Uncharacterized protein</fullName>
    </submittedName>
</protein>
<organism evidence="2 3">
    <name type="scientific">Gracilariopsis chorda</name>
    <dbReference type="NCBI Taxonomy" id="448386"/>
    <lineage>
        <taxon>Eukaryota</taxon>
        <taxon>Rhodophyta</taxon>
        <taxon>Florideophyceae</taxon>
        <taxon>Rhodymeniophycidae</taxon>
        <taxon>Gracilariales</taxon>
        <taxon>Gracilariaceae</taxon>
        <taxon>Gracilariopsis</taxon>
    </lineage>
</organism>
<proteinExistence type="predicted"/>
<dbReference type="Proteomes" id="UP000247409">
    <property type="component" value="Unassembled WGS sequence"/>
</dbReference>
<gene>
    <name evidence="2" type="ORF">BWQ96_08699</name>
</gene>
<evidence type="ECO:0000313" key="2">
    <source>
        <dbReference type="EMBL" id="PXF41585.1"/>
    </source>
</evidence>
<dbReference type="EMBL" id="NBIV01000208">
    <property type="protein sequence ID" value="PXF41585.1"/>
    <property type="molecule type" value="Genomic_DNA"/>
</dbReference>
<comment type="caution">
    <text evidence="2">The sequence shown here is derived from an EMBL/GenBank/DDBJ whole genome shotgun (WGS) entry which is preliminary data.</text>
</comment>
<name>A0A2V3IHJ9_9FLOR</name>
<evidence type="ECO:0000313" key="3">
    <source>
        <dbReference type="Proteomes" id="UP000247409"/>
    </source>
</evidence>
<feature type="region of interest" description="Disordered" evidence="1">
    <location>
        <begin position="338"/>
        <end position="368"/>
    </location>
</feature>
<sequence>MTTPSRARESKKNISGKPVLPRRGGAVTPQQDTPYPESAAPPGSPQHKSPRQCTRTAANKTPLEFHRLVRTPKSAPSVAQPNMARDDRDLLSPRRSPRRLSRAAPLNLFPAGRKRADAANRPRQGPQSKVITSDNDDSDADDIFIQPASDLQALKTTHSVLNGFFEKIDESLTTRITSLERGIARRLRRVEDEIRVLCREVDEMKASASHTGSGGAVVASRGKSTPLSVFTAKQKSATPHAHLVFTESTLSRVMSMKIVATVVAISAGDGEHSSPRLISKAVLTLFFSLQPNQTRGEFCVGIGRQHSRFRKSVVSNAIFNVQNNAFYLFRDPESSSPLPWHATPSDSAMHTNDEPFSDRGDDDSSEMGPAIAKFTQPKWLRKRFITSQDIDFVQEALEGMSKRGRGREDTRTKHIEVKEVPIRRDIAQHGVRKIFPLVKKHLHAGRDRAKSFFFGELGYLFTSWDAAGVSAEGQ</sequence>
<keyword evidence="3" id="KW-1185">Reference proteome</keyword>